<feature type="region of interest" description="Disordered" evidence="1">
    <location>
        <begin position="1"/>
        <end position="29"/>
    </location>
</feature>
<evidence type="ECO:0000313" key="2">
    <source>
        <dbReference type="EMBL" id="GAA2270090.1"/>
    </source>
</evidence>
<keyword evidence="3" id="KW-1185">Reference proteome</keyword>
<dbReference type="Proteomes" id="UP001500305">
    <property type="component" value="Unassembled WGS sequence"/>
</dbReference>
<evidence type="ECO:0000256" key="1">
    <source>
        <dbReference type="SAM" id="MobiDB-lite"/>
    </source>
</evidence>
<feature type="region of interest" description="Disordered" evidence="1">
    <location>
        <begin position="131"/>
        <end position="229"/>
    </location>
</feature>
<reference evidence="2 3" key="1">
    <citation type="journal article" date="2019" name="Int. J. Syst. Evol. Microbiol.">
        <title>The Global Catalogue of Microorganisms (GCM) 10K type strain sequencing project: providing services to taxonomists for standard genome sequencing and annotation.</title>
        <authorList>
            <consortium name="The Broad Institute Genomics Platform"/>
            <consortium name="The Broad Institute Genome Sequencing Center for Infectious Disease"/>
            <person name="Wu L."/>
            <person name="Ma J."/>
        </authorList>
    </citation>
    <scope>NUCLEOTIDE SEQUENCE [LARGE SCALE GENOMIC DNA]</scope>
    <source>
        <strain evidence="2 3">JCM 7356</strain>
    </source>
</reference>
<proteinExistence type="predicted"/>
<organism evidence="2 3">
    <name type="scientific">Kitasatospora cystarginea</name>
    <dbReference type="NCBI Taxonomy" id="58350"/>
    <lineage>
        <taxon>Bacteria</taxon>
        <taxon>Bacillati</taxon>
        <taxon>Actinomycetota</taxon>
        <taxon>Actinomycetes</taxon>
        <taxon>Kitasatosporales</taxon>
        <taxon>Streptomycetaceae</taxon>
        <taxon>Kitasatospora</taxon>
    </lineage>
</organism>
<gene>
    <name evidence="2" type="ORF">GCM10010430_64700</name>
</gene>
<evidence type="ECO:0008006" key="4">
    <source>
        <dbReference type="Google" id="ProtNLM"/>
    </source>
</evidence>
<comment type="caution">
    <text evidence="2">The sequence shown here is derived from an EMBL/GenBank/DDBJ whole genome shotgun (WGS) entry which is preliminary data.</text>
</comment>
<name>A0ABN3ET00_9ACTN</name>
<feature type="compositionally biased region" description="Low complexity" evidence="1">
    <location>
        <begin position="173"/>
        <end position="183"/>
    </location>
</feature>
<feature type="compositionally biased region" description="Low complexity" evidence="1">
    <location>
        <begin position="193"/>
        <end position="218"/>
    </location>
</feature>
<dbReference type="EMBL" id="BAAATR010000040">
    <property type="protein sequence ID" value="GAA2270090.1"/>
    <property type="molecule type" value="Genomic_DNA"/>
</dbReference>
<feature type="compositionally biased region" description="Pro residues" evidence="1">
    <location>
        <begin position="163"/>
        <end position="172"/>
    </location>
</feature>
<evidence type="ECO:0000313" key="3">
    <source>
        <dbReference type="Proteomes" id="UP001500305"/>
    </source>
</evidence>
<protein>
    <recommendedName>
        <fullName evidence="4">MarR family transcriptional regulator</fullName>
    </recommendedName>
</protein>
<sequence length="415" mass="44324">MAAANLSAPMPPHAVKMAPPGYGKHSAPDQLPQGERDFEHLPAREAIIAALIDKLPDGAAIDAKTLAGSQPLYGQQAVLSALRNLSATGHLYRVRDNAGVGQVRWVQRTYFSRTARGKGWWADFLATRRIGSAQSEPTPAPPKGIHPKERGARRPKPHRPSHPSSPPGPGPSRRPGQRSTPRRIQQPVPATFSQPAGPSSSQLAASSRPARSADPARPTEATRPARPARSEAFEALASLGRADTRLLLSAAECAALEGLAAEWLACGVDRRQFTAVLTAGLPETVHCAGAFVRKRLIAKMPPAPVQTGGNTLNGQPEPVIIRIMECFVCGVPGRPEHLSGGLCHDCWKEAPSGEPDTFLSAQTLGNRIHRMPVSPEPFIPEPLGPEAVHAHAERIRTAVRLARSTRGRDTPAADH</sequence>
<accession>A0ABN3ET00</accession>